<dbReference type="GO" id="GO:0005524">
    <property type="term" value="F:ATP binding"/>
    <property type="evidence" value="ECO:0007669"/>
    <property type="project" value="InterPro"/>
</dbReference>
<dbReference type="InterPro" id="IPR042228">
    <property type="entry name" value="Dynein_linker_3"/>
</dbReference>
<dbReference type="Gene3D" id="1.10.8.720">
    <property type="entry name" value="Region D6 of dynein motor"/>
    <property type="match status" value="1"/>
</dbReference>
<name>A0AAV7K485_9METZ</name>
<feature type="domain" description="Dynein heavy chain tail" evidence="5">
    <location>
        <begin position="201"/>
        <end position="321"/>
    </location>
</feature>
<dbReference type="InterPro" id="IPR042222">
    <property type="entry name" value="Dynein_2_N"/>
</dbReference>
<dbReference type="Pfam" id="PF08385">
    <property type="entry name" value="DHC_N1"/>
    <property type="match status" value="2"/>
</dbReference>
<feature type="domain" description="Dynein heavy chain C-terminal" evidence="10">
    <location>
        <begin position="4883"/>
        <end position="5004"/>
    </location>
</feature>
<gene>
    <name evidence="11" type="ORF">LOD99_1639</name>
</gene>
<evidence type="ECO:0000259" key="7">
    <source>
        <dbReference type="Pfam" id="PF12774"/>
    </source>
</evidence>
<evidence type="ECO:0000259" key="6">
    <source>
        <dbReference type="Pfam" id="PF08393"/>
    </source>
</evidence>
<dbReference type="PANTHER" id="PTHR45703">
    <property type="entry name" value="DYNEIN HEAVY CHAIN"/>
    <property type="match status" value="1"/>
</dbReference>
<dbReference type="InterPro" id="IPR042219">
    <property type="entry name" value="AAA_lid_11_sf"/>
</dbReference>
<protein>
    <submittedName>
        <fullName evidence="11">Dynein heavy chain 2, axonemal</fullName>
    </submittedName>
</protein>
<dbReference type="Pfam" id="PF12774">
    <property type="entry name" value="AAA_6"/>
    <property type="match status" value="1"/>
</dbReference>
<evidence type="ECO:0000256" key="1">
    <source>
        <dbReference type="ARBA" id="ARBA00008887"/>
    </source>
</evidence>
<dbReference type="InterPro" id="IPR035699">
    <property type="entry name" value="AAA_6"/>
</dbReference>
<dbReference type="GO" id="GO:0045505">
    <property type="term" value="F:dynein intermediate chain binding"/>
    <property type="evidence" value="ECO:0007669"/>
    <property type="project" value="InterPro"/>
</dbReference>
<organism evidence="11 12">
    <name type="scientific">Oopsacas minuta</name>
    <dbReference type="NCBI Taxonomy" id="111878"/>
    <lineage>
        <taxon>Eukaryota</taxon>
        <taxon>Metazoa</taxon>
        <taxon>Porifera</taxon>
        <taxon>Hexactinellida</taxon>
        <taxon>Hexasterophora</taxon>
        <taxon>Lyssacinosida</taxon>
        <taxon>Leucopsacidae</taxon>
        <taxon>Oopsacas</taxon>
    </lineage>
</organism>
<evidence type="ECO:0000313" key="12">
    <source>
        <dbReference type="Proteomes" id="UP001165289"/>
    </source>
</evidence>
<keyword evidence="2" id="KW-0677">Repeat</keyword>
<feature type="domain" description="Dynein heavy chain 3 AAA+ lid" evidence="9">
    <location>
        <begin position="2914"/>
        <end position="2996"/>
    </location>
</feature>
<dbReference type="Pfam" id="PF12775">
    <property type="entry name" value="AAA_7"/>
    <property type="match status" value="1"/>
</dbReference>
<keyword evidence="12" id="KW-1185">Reference proteome</keyword>
<dbReference type="Pfam" id="PF18199">
    <property type="entry name" value="Dynein_C"/>
    <property type="match status" value="2"/>
</dbReference>
<feature type="domain" description="Dynein heavy chain hydrolytic ATP-binding dynein motor region" evidence="7">
    <location>
        <begin position="2078"/>
        <end position="2248"/>
    </location>
</feature>
<dbReference type="Gene3D" id="1.20.920.20">
    <property type="match status" value="1"/>
</dbReference>
<dbReference type="Pfam" id="PF17857">
    <property type="entry name" value="AAA_lid_1"/>
    <property type="match status" value="1"/>
</dbReference>
<dbReference type="Gene3D" id="3.10.490.20">
    <property type="match status" value="1"/>
</dbReference>
<dbReference type="Gene3D" id="3.20.180.20">
    <property type="entry name" value="Dynein heavy chain, N-terminal domain 2"/>
    <property type="match status" value="1"/>
</dbReference>
<dbReference type="SUPFAM" id="SSF52540">
    <property type="entry name" value="P-loop containing nucleoside triphosphate hydrolases"/>
    <property type="match status" value="1"/>
</dbReference>
<dbReference type="Gene3D" id="1.10.287.2620">
    <property type="match status" value="1"/>
</dbReference>
<dbReference type="InterPro" id="IPR027417">
    <property type="entry name" value="P-loop_NTPase"/>
</dbReference>
<feature type="domain" description="Dynein heavy chain C-terminal" evidence="10">
    <location>
        <begin position="4750"/>
        <end position="4867"/>
    </location>
</feature>
<dbReference type="InterPro" id="IPR024317">
    <property type="entry name" value="Dynein_heavy_chain_D4_dom"/>
</dbReference>
<dbReference type="PANTHER" id="PTHR45703:SF8">
    <property type="entry name" value="DYNEINS HEAVY CHAIN"/>
    <property type="match status" value="1"/>
</dbReference>
<dbReference type="GO" id="GO:0007018">
    <property type="term" value="P:microtubule-based movement"/>
    <property type="evidence" value="ECO:0007669"/>
    <property type="project" value="InterPro"/>
</dbReference>
<comment type="similarity">
    <text evidence="1">Belongs to the dynein heavy chain family.</text>
</comment>
<dbReference type="Gene3D" id="1.20.920.30">
    <property type="match status" value="1"/>
</dbReference>
<feature type="domain" description="Dynein heavy chain linker" evidence="6">
    <location>
        <begin position="1446"/>
        <end position="1863"/>
    </location>
</feature>
<comment type="caution">
    <text evidence="11">The sequence shown here is derived from an EMBL/GenBank/DDBJ whole genome shotgun (WGS) entry which is preliminary data.</text>
</comment>
<dbReference type="Pfam" id="PF12780">
    <property type="entry name" value="AAA_8"/>
    <property type="match status" value="1"/>
</dbReference>
<dbReference type="InterPro" id="IPR013594">
    <property type="entry name" value="Dynein_heavy_tail"/>
</dbReference>
<dbReference type="EMBL" id="JAKMXF010000166">
    <property type="protein sequence ID" value="KAI6655905.1"/>
    <property type="molecule type" value="Genomic_DNA"/>
</dbReference>
<dbReference type="InterPro" id="IPR013602">
    <property type="entry name" value="Dynein_heavy_linker"/>
</dbReference>
<dbReference type="GO" id="GO:0051959">
    <property type="term" value="F:dynein light intermediate chain binding"/>
    <property type="evidence" value="ECO:0007669"/>
    <property type="project" value="InterPro"/>
</dbReference>
<evidence type="ECO:0000256" key="3">
    <source>
        <dbReference type="ARBA" id="ARBA00023054"/>
    </source>
</evidence>
<evidence type="ECO:0000259" key="10">
    <source>
        <dbReference type="Pfam" id="PF18199"/>
    </source>
</evidence>
<dbReference type="Gene3D" id="3.40.50.300">
    <property type="entry name" value="P-loop containing nucleotide triphosphate hydrolases"/>
    <property type="match status" value="4"/>
</dbReference>
<dbReference type="Pfam" id="PF08393">
    <property type="entry name" value="DHC_N2"/>
    <property type="match status" value="1"/>
</dbReference>
<accession>A0AAV7K485</accession>
<evidence type="ECO:0000259" key="8">
    <source>
        <dbReference type="Pfam" id="PF12780"/>
    </source>
</evidence>
<proteinExistence type="inferred from homology"/>
<dbReference type="Gene3D" id="1.20.58.1120">
    <property type="match status" value="1"/>
</dbReference>
<dbReference type="Proteomes" id="UP001165289">
    <property type="component" value="Unassembled WGS sequence"/>
</dbReference>
<dbReference type="Gene3D" id="1.20.1270.280">
    <property type="match status" value="1"/>
</dbReference>
<evidence type="ECO:0000313" key="11">
    <source>
        <dbReference type="EMBL" id="KAI6655905.1"/>
    </source>
</evidence>
<dbReference type="GO" id="GO:0030286">
    <property type="term" value="C:dynein complex"/>
    <property type="evidence" value="ECO:0007669"/>
    <property type="project" value="InterPro"/>
</dbReference>
<dbReference type="InterPro" id="IPR041228">
    <property type="entry name" value="Dynein_C"/>
</dbReference>
<dbReference type="GO" id="GO:0031514">
    <property type="term" value="C:motile cilium"/>
    <property type="evidence" value="ECO:0007669"/>
    <property type="project" value="UniProtKB-ARBA"/>
</dbReference>
<keyword evidence="3 4" id="KW-0175">Coiled coil</keyword>
<dbReference type="InterPro" id="IPR043160">
    <property type="entry name" value="Dynein_C_barrel"/>
</dbReference>
<sequence length="5008" mass="579228">MEARHWWLVNRIQETFKFGINDSPVLYEQFLADPSHICEINKFLSAQGCRLLIFYDVFSDDTPSSRELRVVTEPTPEVDIYQESNLAAVFFRPEVLTEELDLTSLQQDVMCVELKLNDLTAMLALITQLYLPMVEQEALTRQTIPQHEIENYRRSVDEHLQELTTLVEKADPHLTILTPHTKFIRDPNWRNSPMAPDICTTMLQDWLPTIHSHLTDVIDTPSMEVDTQSSPMEELRKWNARQRLFTSILKQMRGQEIKSTVKLLTTSKPDLVHMWGEAENQVIHINSVAKNKVIFLNTINNHFSTMLHCSSIESLNTNLSTINSNPGFFLGFQLPSQCGYLGYIYYKLVCTAIKLSATLLLTTKPVMSSWFLLDANKGSENYPKFLKSLSEILKLEENLVQHFELLKEKGLLHNVSTLSTKTREVFEDQNIYKEFSSTQTLLSPLRDYTQHIHSLLNLSNEISKLGKLAIRLMPYPYIPDIIWKDNPIIISSKSSIMINISDDEDEFFQDNPPVILRKKRPIGSGKMGILLEVDEEKNLDTPVRSIQNTDSDDSSEITECDQLREISQRLYSNSSDQISSWLDNNLMYAYEELPKGPEFLFGPNSSNYESFDKILSCILTSIEVLNGNIELTITELTNCQFSMYEQLSLIDIFNEWAVVQKAAEFSKSYLSKAFSQTEEKIFSIERRFLDEKFSPSKLIDVTRVSESVRWSRLLLEKVEQPMQRLSKYELVLKNPEYVETFSKYNTFRSDLKHYEKIWVKFCHEAIKEIEKQQQNKLLVIPQENELIRINLNPIIFIAIRELKSLVKLGIRDVYKRQIIPVKSQELLFNEERLKGNFDRLNLLKCEFLKFYSQIPEYLIPLYEPRLKLFLKSLQPGWTHLNWKNINLDIFFEAANRELTKLNISLKEVSFDISFAKDTFQSNLQNLPSVLNNVLTSDSSFTIEQFQSQITNFTDKARSKMENHLQTFHFIICRSYLKINQLYQEYESYSQEEIFEMMNDNLEKDSNSSSMKCFLQYYISWSHECLYTWVTDQLQQYLSLVNFTLHQTKENDGFLEKQLSNLQIEMAPVLVNLHKFVIASDFNEVMKSFAKNKLRISCEVIFEVPCVVSVPSYETISETILDCFDQIVTVFSSLFTPRFAKLSEEEEISAMTPSQIIVKATNIRSAMKFSLIELIHPLRLIFNFLSNFDSIRRGELFQTYEQLRTHTDCLHLSTNIVHSLFDILTFLRNLPPAFNLGILKVSLAPIQMSLVLLIQMWKDKFSSYLLENFESQLNEAVTKHEMIHQQLDKKVECIFDLDVVLKYLCEIFNLEFSIEGTFSQIDLSYQLLESYEVTIKRAYLEEVHDLRKNWQIILERAKELQELYIKQNYLKYHRDIERETKTFEIQTINLLKQFEAEGPSVSGIDAETAVSRLNAFSEKYTIFLSKKELLSSLQTTYFIPTSIYSDLDKVGKEITKLKELYLLYENFCAFEDDYNSQTWSNIQFDNCHKQICQFKQVFEELDESFAEWDAYRDLGDRIKLGLLVVPILRKIQDATFKPRHWLRLMALGSKHFTINPQHLTLEKILKLKLVEHSSAIDEICKQAHSEAEVDKILKSISNELQDLIFIFDNTQDGQLQLSVEPTAKVLEVLDHHYVTLTTVLTSKYISHFLSEAAELSTQITTTQKFIQNITHSQTLAFQLDSIFKNNQTDVLPTHSFNEAQISFLAAFKRWKKLISKIEEPANIVLCCNHEHLSDQLEYILTEFENCQFSLEEYLDTIRKSYPFLYFLSDNDLLDLHQQQLDSDAIVPHVKQFFPQFVEFIYEEKIRRRSSSVGEPEKRIKYIKGFLSSIGEEVILQHLIPVSKDTFNTLNELMLETRTTLQSEFSSITRENREKKMPNAEYDLYIFNWETMTSQISLITLHSIWTKNVQEAIINFRSHKNALTEASSLFYQHINRLLALVNNPHSSRNPISVRSKLECIVYYGLWLRDISHDLAEKKPRDISDFEWQKYIRMYYHSVPVLDEPNFELVDTNKQLNLTLRCLFTDIPYGFDYIGNATPNYFLTSSSKTMHLIYVSILEQRHTQFKTNLPLEFMHSASEFARMHGRRLMPLCIHDNLSPRAMSCYLLGTLMSKSWGIINGWNNINKECLSIFNSVISRLHECLFQITTPDKSICIESSILMVVTSIDHFLPSNLRPYFKSCSYIAPNDHYILKLYCLARGIRSSKQLIDKMLWLKDILPIMFPDASHVRFTIPFFISMLNHISADKYKNKNDATSHRPSISDSDVEDESKCIRGRKKSIIHVRAMKQVQSHRVTFGNILSLPTDDSHTNPPVTNKDQKMIASYLVDICVPRFQPQFHSKFISLLDTLFGTSHMIGITDSIILIPNFDSLFVRVCTENGLIPTPILEQQVLAIHRAANTYHGFILYGKPGTGKTTAFNAFLSCIKNTTGDITNDNILKYSNHKTYYIYLKTLYSHLSLIGKVDERHCWRDGILSQAIRYANTDSNCLVWIIFDDIIETPLFEFIASCIYSCSLTLSNGQCLVIPNNVRFVLETVNLSSLSLSYLNLFQMLYFADDTVKFDSFAKLSIQKHPPHIQPFIQTALDKIMGAFLRNHIIQYPSVNECNFSSLFKTFFIYFDQLIVNYINSPSQPDPINLGLIERFTLFALLSSFGTHLEEYKWASFTQDLHSLSECLPDLEPGLTMYDYCISSLGDWDTLPMVYSDVYPSYSITCNGDIVVKCNNLYRVNMLAELCNSSERPIMLIGPHSSGKSCLIKNLIYTKCYEDTTQDVLHQAIDPCTTVSSLYDSLFSRLECIYLETYGPPNNHRLNFFIDDLHIGQSTGDANSPVQEFIRCLIERKGCFSKGFPTRWLSLKDVNIICALTSDSYQPWTKSRMSQHFSVIKLLPEVMTQDTVHHLLDALTQPEGMTKYSPDLIKTIIKTSQTLYQLVSTVFQPADIIGRGHYYFSWKELALIFHGFRVCADELLERESDVFNLLYHITNRVYSAQLCNISDIETFKCIMEKQWQYDSMNTSYIDIEFKDIPYFTTLVEEHKPDSGNRLHQSLSHAMEINTNIILHPSTQTDKLVTYATKLQNQYDDKFVEKPCISVLTISDIRQLDYLSFILSLPKSNTLLVGSYVNRLCDIARLAYFTAGFEYLELILSTRQSFIDGIKTAIRQAALGSKSVGFILTGEQLQLNYVRELFNTYLVTGHVDQVFSYDEFNSLVSSIEPIYKRSYANTYTDARQYFSVQIQKNLKVIICMEIHNPLLLDFKAFPGLIKGCYISLYKNWCGPNLIQDMIDLVNRPESKICIGSLHPNFPMENIITLCSSIHNKFIQEDRVLNIIDRSSHYTRNAFNLLDPFVDKDSRKPTSSSLSLLSFEDKIKYIQENEKVGKERIRSIEGLSLQKFIKVFFTIYLSESKNNERKGKSLKRCISTREHLQNMHEDLIKEVSRIEAEIIDKDAQCESLLQKLSQISCKLESVKVFSSDSDSNILRSTLATIRSQDETSMEMLDFEEDRQLISNLLENETQLKQSCFDEQTKKQKERIEELQINLDMNAKLVEAAASEVKSTFNKIGRIMLESVKLLHTPPKHVIQVLEILVFILKKQQRTLSSISTEMATYHEPDAVADSTTVRASNRLYPNRGSIIPLVSRSSNEAWNSVQHGIGQDAQKFLDTLQKLPWKFGLDPEIIQYIERNILTSRNAFQNKAGVTLITVQSAKHAAEGAGIICAYIIALAEYTYVYRQNCVFEEEISKLSAGITEISQKPITSHIDLPTLSYEKQFLDEQQVMEYDIENLEAELNETESEFHRAVRQQYQLKEEFKKQKTLTQALSDILKSTESLKSSWQQSIGFLYDEQTLLYYCIATSLLICYLGSTQPSLRKVFLDDALTRMSPNLEEEKQFNFSYEAFSEFLNHIIKQKPNLTDIPCDNYVQENISIIFNPYLPSFPLILDPYRMFLSWIREESGFMCTSYFAKNLLQLIDVYSKQSKKLVIYDVDLNDLAKNKAIVNILMAKSVRFGITRKPTYSQKELFFHTSFKLFLVCPIKKDIPYSLHGYVTPVLFTATREGFVKDLCRVCMSALEPIKYADMRKNEATLLDSRSAIENLENELSNALCISFQVDSILSKCKTITSLSSEYQINKENCETSKKFLHNLYYKSSHVFDGGEIAAIVFDVTRCMQSLNTNYQSSYPAFKHFIRSTGGNIDRINPKNIPNMIIRIAYSSVNQSFSEDDRVHFALVLAIEIEIFRKQARRNDAEMLFSPLNPVKHNTKKPFDWMQEKQWENFNAMGQSVKKIQDAVDRMAREGRATQWRTFCEHESPEEQDFPDGLNNTLSPLEKLLILKCVKQDNLKNSITRFIDNCLGVDLINGSQADYNKFVSRAFPPGGPLLIFSSHPLYTILLLNSMIKDSKTTLDVIPLYGNLPEDIHLVFEGISKAASQGNWLFVENIELNPQLMKLVPYQLDSLSHCHDSFRLWFGCSSNASLDPVFVQRCIRVYLGVPLDPKNSAIRCLELLDLDDCLEAITRTEWTPILHNLIMVHVACRYRVMLCPSSFGQHYRWSLDSLIRSLRIILLEIDQCANTMLTYSQQNKPFSWSCVKYMIGELTYGSGFIYAADIELLNGIFDYWLNPNAMKSFHEFPRSPHKIPNAFFKTSPRPKDLILGFLHETNMLQLRSPEICGLYSKFIFFSPDKIVNNTKLLNDTLKIYRIEEQQLVNIGPSTRDNIAQAVDKLKGYKKRSSSFLDVSKRIIGRFPSQTTSMTSLAVYATHPSIRGLKDLSIQEKCSLLLNNLPKLVSIEGLINKCEQYSNQYLQRFFIQELNTWTKCFGNIRSDLQVIQNYLLFSKLVGTSSMFLKHVIDLHENRVPLRWERLVGPSAPPNYQPFSTWIENLTKRLLLAAFCLLKPKTDTLNFEKSCLIGEITMKEKEHVKDPPPNGMYASDISVHGCLWDKGTGEFIDMPTPKFVNTVLPLVHITRFQASQLSTRKDGIRGPHLYYCPVYRNEDKKEIFFYIKVQNTDIPRIRWMMRGLTCTMQHY</sequence>
<evidence type="ECO:0000259" key="5">
    <source>
        <dbReference type="Pfam" id="PF08385"/>
    </source>
</evidence>
<reference evidence="11 12" key="1">
    <citation type="journal article" date="2023" name="BMC Biol.">
        <title>The compact genome of the sponge Oopsacas minuta (Hexactinellida) is lacking key metazoan core genes.</title>
        <authorList>
            <person name="Santini S."/>
            <person name="Schenkelaars Q."/>
            <person name="Jourda C."/>
            <person name="Duchesne M."/>
            <person name="Belahbib H."/>
            <person name="Rocher C."/>
            <person name="Selva M."/>
            <person name="Riesgo A."/>
            <person name="Vervoort M."/>
            <person name="Leys S.P."/>
            <person name="Kodjabachian L."/>
            <person name="Le Bivic A."/>
            <person name="Borchiellini C."/>
            <person name="Claverie J.M."/>
            <person name="Renard E."/>
        </authorList>
    </citation>
    <scope>NUCLEOTIDE SEQUENCE [LARGE SCALE GENOMIC DNA]</scope>
    <source>
        <strain evidence="11">SPO-2</strain>
    </source>
</reference>
<evidence type="ECO:0000259" key="9">
    <source>
        <dbReference type="Pfam" id="PF17857"/>
    </source>
</evidence>
<evidence type="ECO:0000256" key="2">
    <source>
        <dbReference type="ARBA" id="ARBA00022737"/>
    </source>
</evidence>
<dbReference type="InterPro" id="IPR026983">
    <property type="entry name" value="DHC"/>
</dbReference>
<feature type="domain" description="Dynein heavy chain tail" evidence="5">
    <location>
        <begin position="611"/>
        <end position="888"/>
    </location>
</feature>
<feature type="coiled-coil region" evidence="4">
    <location>
        <begin position="3761"/>
        <end position="3788"/>
    </location>
</feature>
<feature type="domain" description="Dynein heavy chain AAA module D4" evidence="8">
    <location>
        <begin position="3089"/>
        <end position="3330"/>
    </location>
</feature>
<dbReference type="Gene3D" id="1.20.140.100">
    <property type="entry name" value="Dynein heavy chain, N-terminal domain 2"/>
    <property type="match status" value="1"/>
</dbReference>
<evidence type="ECO:0000256" key="4">
    <source>
        <dbReference type="SAM" id="Coils"/>
    </source>
</evidence>
<dbReference type="InterPro" id="IPR041589">
    <property type="entry name" value="DNAH3_AAA_lid_1"/>
</dbReference>